<feature type="compositionally biased region" description="Polar residues" evidence="9">
    <location>
        <begin position="542"/>
        <end position="553"/>
    </location>
</feature>
<feature type="region of interest" description="Disordered" evidence="9">
    <location>
        <begin position="2386"/>
        <end position="2435"/>
    </location>
</feature>
<feature type="compositionally biased region" description="Basic and acidic residues" evidence="9">
    <location>
        <begin position="2869"/>
        <end position="2888"/>
    </location>
</feature>
<feature type="compositionally biased region" description="Low complexity" evidence="9">
    <location>
        <begin position="1056"/>
        <end position="1065"/>
    </location>
</feature>
<evidence type="ECO:0000256" key="9">
    <source>
        <dbReference type="SAM" id="MobiDB-lite"/>
    </source>
</evidence>
<feature type="compositionally biased region" description="Basic and acidic residues" evidence="9">
    <location>
        <begin position="1020"/>
        <end position="1040"/>
    </location>
</feature>
<feature type="region of interest" description="Disordered" evidence="9">
    <location>
        <begin position="1867"/>
        <end position="1971"/>
    </location>
</feature>
<dbReference type="Gene3D" id="3.90.1640.10">
    <property type="entry name" value="inorganic pyrophosphatase (n-terminal core)"/>
    <property type="match status" value="1"/>
</dbReference>
<feature type="compositionally biased region" description="Polar residues" evidence="9">
    <location>
        <begin position="1894"/>
        <end position="1914"/>
    </location>
</feature>
<feature type="compositionally biased region" description="Basic and acidic residues" evidence="9">
    <location>
        <begin position="1834"/>
        <end position="1851"/>
    </location>
</feature>
<dbReference type="SMART" id="SM01131">
    <property type="entry name" value="DHHA2"/>
    <property type="match status" value="1"/>
</dbReference>
<protein>
    <recommendedName>
        <fullName evidence="6">Protein prune homolog 2</fullName>
    </recommendedName>
    <alternativeName>
        <fullName evidence="7">BNIP2 motif-containing molecule at the C-terminal region 1</fullName>
    </alternativeName>
</protein>
<feature type="compositionally biased region" description="Polar residues" evidence="9">
    <location>
        <begin position="653"/>
        <end position="666"/>
    </location>
</feature>
<feature type="compositionally biased region" description="Basic and acidic residues" evidence="9">
    <location>
        <begin position="2411"/>
        <end position="2425"/>
    </location>
</feature>
<feature type="compositionally biased region" description="Polar residues" evidence="9">
    <location>
        <begin position="1276"/>
        <end position="1291"/>
    </location>
</feature>
<comment type="subcellular location">
    <subcellularLocation>
        <location evidence="1">Cytoplasm</location>
    </subcellularLocation>
</comment>
<evidence type="ECO:0000256" key="8">
    <source>
        <dbReference type="ARBA" id="ARBA00056879"/>
    </source>
</evidence>
<feature type="compositionally biased region" description="Basic and acidic residues" evidence="9">
    <location>
        <begin position="1919"/>
        <end position="1928"/>
    </location>
</feature>
<dbReference type="RefSeq" id="XP_023593508.1">
    <property type="nucleotide sequence ID" value="XM_023737740.1"/>
</dbReference>
<dbReference type="InParanoid" id="A0A2Y9RPM1"/>
<dbReference type="GeneID" id="101353173"/>
<dbReference type="Pfam" id="PF12496">
    <property type="entry name" value="BNIP2"/>
    <property type="match status" value="1"/>
</dbReference>
<feature type="compositionally biased region" description="Polar residues" evidence="9">
    <location>
        <begin position="1548"/>
        <end position="1572"/>
    </location>
</feature>
<evidence type="ECO:0000256" key="5">
    <source>
        <dbReference type="ARBA" id="ARBA00022990"/>
    </source>
</evidence>
<feature type="region of interest" description="Disordered" evidence="9">
    <location>
        <begin position="3003"/>
        <end position="3024"/>
    </location>
</feature>
<proteinExistence type="inferred from homology"/>
<feature type="compositionally biased region" description="Polar residues" evidence="9">
    <location>
        <begin position="705"/>
        <end position="724"/>
    </location>
</feature>
<dbReference type="FunFam" id="3.90.1640.10:FF:000003">
    <property type="entry name" value="Prune homolog 2 with BCH domain"/>
    <property type="match status" value="1"/>
</dbReference>
<dbReference type="PANTHER" id="PTHR12112:SF49">
    <property type="entry name" value="DHHA2 DOMAIN-CONTAINING PROTEIN"/>
    <property type="match status" value="1"/>
</dbReference>
<keyword evidence="3" id="KW-0963">Cytoplasm</keyword>
<dbReference type="FunFam" id="3.10.310.20:FF:000002">
    <property type="entry name" value="Prune homolog 2 with BCH domain"/>
    <property type="match status" value="1"/>
</dbReference>
<comment type="function">
    <text evidence="8">May play an important role in regulating differentiation, survival and aggressiveness of the tumor cells.</text>
</comment>
<feature type="region of interest" description="Disordered" evidence="9">
    <location>
        <begin position="1768"/>
        <end position="1851"/>
    </location>
</feature>
<reference evidence="12" key="1">
    <citation type="submission" date="2025-08" db="UniProtKB">
        <authorList>
            <consortium name="RefSeq"/>
        </authorList>
    </citation>
    <scope>IDENTIFICATION</scope>
</reference>
<dbReference type="SMART" id="SM00516">
    <property type="entry name" value="SEC14"/>
    <property type="match status" value="1"/>
</dbReference>
<dbReference type="CDD" id="cd00170">
    <property type="entry name" value="SEC14"/>
    <property type="match status" value="1"/>
</dbReference>
<feature type="compositionally biased region" description="Polar residues" evidence="9">
    <location>
        <begin position="2105"/>
        <end position="2120"/>
    </location>
</feature>
<dbReference type="InterPro" id="IPR001251">
    <property type="entry name" value="CRAL-TRIO_dom"/>
</dbReference>
<feature type="compositionally biased region" description="Basic and acidic residues" evidence="9">
    <location>
        <begin position="2078"/>
        <end position="2095"/>
    </location>
</feature>
<feature type="region of interest" description="Disordered" evidence="9">
    <location>
        <begin position="527"/>
        <end position="581"/>
    </location>
</feature>
<dbReference type="PROSITE" id="PS50191">
    <property type="entry name" value="CRAL_TRIO"/>
    <property type="match status" value="1"/>
</dbReference>
<feature type="compositionally biased region" description="Basic and acidic residues" evidence="9">
    <location>
        <begin position="610"/>
        <end position="622"/>
    </location>
</feature>
<feature type="compositionally biased region" description="Basic and acidic residues" evidence="9">
    <location>
        <begin position="1358"/>
        <end position="1369"/>
    </location>
</feature>
<dbReference type="InterPro" id="IPR004097">
    <property type="entry name" value="DHHA2"/>
</dbReference>
<feature type="region of interest" description="Disordered" evidence="9">
    <location>
        <begin position="1471"/>
        <end position="1626"/>
    </location>
</feature>
<evidence type="ECO:0000256" key="3">
    <source>
        <dbReference type="ARBA" id="ARBA00022490"/>
    </source>
</evidence>
<accession>A0A2Y9RPM1</accession>
<feature type="region of interest" description="Disordered" evidence="9">
    <location>
        <begin position="3155"/>
        <end position="3189"/>
    </location>
</feature>
<comment type="similarity">
    <text evidence="2">Belongs to the PPase class C family. Prune subfamily.</text>
</comment>
<evidence type="ECO:0000256" key="2">
    <source>
        <dbReference type="ARBA" id="ARBA00010331"/>
    </source>
</evidence>
<keyword evidence="5" id="KW-0007">Acetylation</keyword>
<feature type="compositionally biased region" description="Polar residues" evidence="9">
    <location>
        <begin position="1530"/>
        <end position="1540"/>
    </location>
</feature>
<feature type="compositionally biased region" description="Basic and acidic residues" evidence="9">
    <location>
        <begin position="2000"/>
        <end position="2009"/>
    </location>
</feature>
<dbReference type="InterPro" id="IPR036865">
    <property type="entry name" value="CRAL-TRIO_dom_sf"/>
</dbReference>
<feature type="region of interest" description="Disordered" evidence="9">
    <location>
        <begin position="1268"/>
        <end position="1327"/>
    </location>
</feature>
<dbReference type="Pfam" id="PF02833">
    <property type="entry name" value="DHHA2"/>
    <property type="match status" value="1"/>
</dbReference>
<feature type="compositionally biased region" description="Polar residues" evidence="9">
    <location>
        <begin position="2010"/>
        <end position="2031"/>
    </location>
</feature>
<feature type="domain" description="CRAL-TRIO" evidence="10">
    <location>
        <begin position="3210"/>
        <end position="3371"/>
    </location>
</feature>
<feature type="region of interest" description="Disordered" evidence="9">
    <location>
        <begin position="2869"/>
        <end position="2989"/>
    </location>
</feature>
<feature type="region of interest" description="Disordered" evidence="9">
    <location>
        <begin position="472"/>
        <end position="505"/>
    </location>
</feature>
<feature type="compositionally biased region" description="Basic and acidic residues" evidence="9">
    <location>
        <begin position="725"/>
        <end position="739"/>
    </location>
</feature>
<dbReference type="STRING" id="127582.A0A2Y9RPM1"/>
<organism evidence="11 12">
    <name type="scientific">Trichechus manatus latirostris</name>
    <name type="common">Florida manatee</name>
    <dbReference type="NCBI Taxonomy" id="127582"/>
    <lineage>
        <taxon>Eukaryota</taxon>
        <taxon>Metazoa</taxon>
        <taxon>Chordata</taxon>
        <taxon>Craniata</taxon>
        <taxon>Vertebrata</taxon>
        <taxon>Euteleostomi</taxon>
        <taxon>Mammalia</taxon>
        <taxon>Eutheria</taxon>
        <taxon>Afrotheria</taxon>
        <taxon>Sirenia</taxon>
        <taxon>Trichechidae</taxon>
        <taxon>Trichechus</taxon>
    </lineage>
</organism>
<feature type="region of interest" description="Disordered" evidence="9">
    <location>
        <begin position="1002"/>
        <end position="1070"/>
    </location>
</feature>
<feature type="compositionally biased region" description="Polar residues" evidence="9">
    <location>
        <begin position="1310"/>
        <end position="1326"/>
    </location>
</feature>
<feature type="compositionally biased region" description="Basic and acidic residues" evidence="9">
    <location>
        <begin position="2911"/>
        <end position="2922"/>
    </location>
</feature>
<evidence type="ECO:0000256" key="7">
    <source>
        <dbReference type="ARBA" id="ARBA00042084"/>
    </source>
</evidence>
<feature type="region of interest" description="Disordered" evidence="9">
    <location>
        <begin position="1711"/>
        <end position="1734"/>
    </location>
</feature>
<feature type="compositionally biased region" description="Polar residues" evidence="9">
    <location>
        <begin position="1950"/>
        <end position="1970"/>
    </location>
</feature>
<feature type="region of interest" description="Disordered" evidence="9">
    <location>
        <begin position="2259"/>
        <end position="2282"/>
    </location>
</feature>
<keyword evidence="11" id="KW-1185">Reference proteome</keyword>
<name>A0A2Y9RPM1_TRIMA</name>
<evidence type="ECO:0000313" key="11">
    <source>
        <dbReference type="Proteomes" id="UP000248480"/>
    </source>
</evidence>
<dbReference type="KEGG" id="tmu:101353173"/>
<feature type="region of interest" description="Disordered" evidence="9">
    <location>
        <begin position="1990"/>
        <end position="2122"/>
    </location>
</feature>
<dbReference type="InterPro" id="IPR022181">
    <property type="entry name" value="Bcl2-/adenovirus-E1B"/>
</dbReference>
<dbReference type="FunCoup" id="A0A2Y9RPM1">
    <property type="interactions" value="1648"/>
</dbReference>
<feature type="compositionally biased region" description="Low complexity" evidence="9">
    <location>
        <begin position="1573"/>
        <end position="1589"/>
    </location>
</feature>
<sequence length="3374" mass="375176">MEEFLQRAKSKLGYYCNSFTLEQQRSTGREREKCPRHSSECRRRCDPYNDLTNRSKRLEKVHVVIGHKSCDLDSLISAFTYAYFLDKVSPPGVLCLPVLNIPRTEFNYFTETKFILEELNISESFHIFRDEINLHQLNDEGKLSLTLVGSNVLASEDKTLESAVVKVINPVEQSDAGLEFQESSSSLVVKEILQEAPELINEQLAHLLRGSILFQCLTMESEKISERQEEILSILEEKFPNLPPREDIFKVLQETQFSAQGLSMEQTILKDLKELSDGEIKLAVSTVNMTLENCMFHRNITSDLKAFTDKYGFDVLIILASYLSEEQQPRRQIAVFSENLELCGQICCELEECQNPCLELEPFECGSDEILVYQQENPSVTCDQVVLLVKEVINRRCPEMVSNSRTSSTEAVAGSAPLSQGSSGIMELYGSDIEPQPSSVNFIENPPDLNDSNQAQVDVNVDLVSPDSGLATLRSSRSSKESSVFLSDDSPVGEGSGPHHSVLPGFDSYSPIPEGAIAEEHTRPGEHNEHFDLFNFDPTPMVSGQSQPSSHSADFSPADDFFPNSDSSEGQLPTGPKGLDEIEVNMSNYSSSSLLSTAGKDSLVEFNEEFVQRQESPRDNSERSLNLTDFVGDESPSPESLKNIGKRIPPTPRNSFVESSPSTEEQTLFYPEDTSQNAADTGHTGPPQSRARCSSWWGGLEIDSKNITDAWSSSEQESVFQSPESWKDHKPSPADRRASDSVFQPKSLEFSKSGPWESEFGQPVLGSRENQDQTEENLQLQNLPAEKSHLPNASPQGTNHLIEDFSALWHSDQSPTAMPEPWGNPTDESEPAAVGTFPAWSAFSKEGDTKALKNTWNLHAVSGEIPSVMDPNEWAMAKSGFSFPLEDLVDNSPSDANNEAASEIWGKKNNDSRDIILVSGNASSNLDHAWNHSKPPKEDQDGLVDPQIREKVYEKVDSWNIFEESIKKGGSDILAPWEDSFLSYRCADYSASNIGEELVTSPLDTSYSTSDSYPSPTFAGDEKETENKPFDKEEGFELKDANSTTDEAEMPPQSPQQPSRNQISSGPGNLEMWALANNSSEIHATYNPDKDFLQTEHKYDKNISMEDDIGDSSQSSYDDPRMMQLYNETNRQLTLLHSSTSSQQGAPDNLDLWNRVILEDTQSTATISDMDNDLDWDDCSGGVVIPCEGQAQRYMTESTEPETRFSVRHLEPWSVEYPEANQVDWELPASSEPSKDIAPNECHILNEKNGQLIADSIWDSVVRDNDMSSLMLPSPSHITNSEQSRSTPETPDSSEKVKDSDIPDMLDVSGASQSETLTPDPNNQDDAASLATRLENPGHFAHSDLWKGQSNGQSGIEQEAHGASDRECIGEEEVISSEVDTASGSSGKGEGDQELSSPLTYEHQEMCMELGKISSPSVTSSPQTEELEGVLEHEKGAYSLDSHDVQTGMSTNNPQAEDTYENHLLNHRNLSEAAEVSGRMNSTENTSLSEMDLEKTEKCNILEPERMNEVPPHEFSQSSDIWDSPKENYVQDNCTSSEITENLEVRSTENSLPGASSSGNYGKGSISSEYTHSSASSPDLNDSSAALLSWRHMSNTEHNRKENQDDGGGQNHQESEAIPTDGQVELIPEMKDLEKNRMEEFEKSFEHKMPIFLEIWNYSVDGDSLSSLSSPETGKYSEYSGAYQERNLVVSHQEKNDRDIPETMQVEDAMFISTSSGSDDDSTDDEESVEKEIHLTTCQDAHSESRAWNSMNESNQFLTTADLNVQKYSEHIGSSEPAENENKSNSFYDDQQSSPDHWNFSPQLDSLNESNKLLATAEPNVQEYSEYIGSSEPAENKSDQFYDDQQNSRDHCNVSLQLDSLNESSRFLATADPNVQECSEYVGSSEPAEDENKSNPFHNKQQSSPDQWTFSPQLDSLDESSKFLDKADPNTQECYEYVGSSEPAEDENKSNPFHNDQQSSPDQWTFSPQLDSLDESNKFLAIAEPNVQEYSECIGSSEPAENKSDRFYDDQQNSPDPWTFSPQLDSLNESSKFLAKADPHVQECSEYVGSSEPAEDENKSDLFHDDRQSSPDHWNFSRVKETELQITAVDRETKSSPEAVKTGDTAWQMSPQTQPQTADNSKLEMLGFSAESDEWWTASPQEGRPIERTFEGELSNSSDTLEMNSSVYQNVDPCKVYIHGDAESMETHCTNSFKDKHQSAFLDSNEKNSHEQLWNIQPKEPDSDADELNQLEILDQIKEKDSREQILMSSAGDELTFETHTQEQCPDTMLPYGDQPDPTFTGENECVASHVSTFECQETNRWEQEKSYTSEITNSSIASENVPVVSSPTQLLKKAGSEWNDSTPSEGLQGTFVPDILHGSFQEGGQLASASPDLWMDAKQPFSLKADGENPDILTHCDHDSNSQASNSPDICHDYEAKQETEHHSSAQMGPEVESGELNVTEPKMDEEPSQDPGQEFVPYNSRLYSENAIPLPTISKQAKTSGMSQPASHKVSLEPSEINDENDIDLQASEIGTSSDIVPVLELFDRTIPVNENVGTSIFVTHPEPGLDGNSHLISEDFAPENKRDVRALLDYEQPFAAEGPASVTDTLLVSDMCLDVSEAAFDHSFSDASGLNTSTGTIDDMSKLTLSEGNPETPVDGDAGKQDICSSEASWGDFEYDVMGQNIDEDLMKEPEHFLYGADHPMEEDVLKQPLAPYTPPFDLSYLTEPTQGSEKTEEAESPKDESLGSEAAELLFSALPDRRGKENHTETTSIQPGLQLVALHIDEDSESLSLPVREGLDVELSPSNDVDWDVETDYSYSPAGGDIGPANDANKRILDLKEEKIIPTKDPEQLKSEYKEESCTEQNEDHHALHMDYILVNHEEYSPQKPEACEARESTFELEDSHTSSEEMGLSGTQLTSFPDTFKSASLNERKDHSSERVVSKYVKRSSPESPGQDQGWMVLGHNEVGDPTSEGGSSQLEARISGSGWSAEAMEPASDPSPGKGYQTQVLGEVKPPESLVLEEASGLSSQSRKTKSRGGAGPDAVILQAVAHDNEWEMLSPQPSQKNMIPEAEVEEETEFLEPRKRKPRTNGLLSEDVGMDTPFEEGMLSPSAADMRPEPPNSLDLNGAHPQRIKLTAPNINLSLDQSEGSVLSDDNLDSPDEIDINVDELDTPDEADSFEYTGHEDLTANKDSGQESESIPEYTAEEEREDNRLWRTVVIGEQEQRIDMKVIEPYRRVISHGGYYGDGLNAIIVFAACFLPDSSRADYHYVMENLFLYVISTLELMVAEDYMIVYLNGATPRRKMPGLGWMKKCYQMIDRRLRKNLKSFIIVHPSWFIRTILAVTRPFISSKFSSKIKYVSSLSELSGLIPMDCIHIPESIINIDLKLKEKP</sequence>
<feature type="compositionally biased region" description="Polar residues" evidence="9">
    <location>
        <begin position="1479"/>
        <end position="1489"/>
    </location>
</feature>
<gene>
    <name evidence="12" type="primary">PRUNE2</name>
</gene>
<dbReference type="SUPFAM" id="SSF52087">
    <property type="entry name" value="CRAL/TRIO domain"/>
    <property type="match status" value="1"/>
</dbReference>
<dbReference type="Pfam" id="PF13716">
    <property type="entry name" value="CRAL_TRIO_2"/>
    <property type="match status" value="1"/>
</dbReference>
<dbReference type="Gene3D" id="3.40.525.10">
    <property type="entry name" value="CRAL-TRIO lipid binding domain"/>
    <property type="match status" value="1"/>
</dbReference>
<dbReference type="SUPFAM" id="SSF64182">
    <property type="entry name" value="DHH phosphoesterases"/>
    <property type="match status" value="1"/>
</dbReference>
<feature type="compositionally biased region" description="Polar residues" evidence="9">
    <location>
        <begin position="1783"/>
        <end position="1813"/>
    </location>
</feature>
<evidence type="ECO:0000256" key="4">
    <source>
        <dbReference type="ARBA" id="ARBA00022703"/>
    </source>
</evidence>
<feature type="compositionally biased region" description="Basic and acidic residues" evidence="9">
    <location>
        <begin position="1594"/>
        <end position="1604"/>
    </location>
</feature>
<evidence type="ECO:0000259" key="10">
    <source>
        <dbReference type="PROSITE" id="PS50191"/>
    </source>
</evidence>
<evidence type="ECO:0000256" key="1">
    <source>
        <dbReference type="ARBA" id="ARBA00004496"/>
    </source>
</evidence>
<dbReference type="Gene3D" id="3.10.310.20">
    <property type="entry name" value="DHHA2 domain"/>
    <property type="match status" value="1"/>
</dbReference>
<feature type="region of interest" description="Disordered" evidence="9">
    <location>
        <begin position="608"/>
        <end position="782"/>
    </location>
</feature>
<dbReference type="PANTHER" id="PTHR12112">
    <property type="entry name" value="BNIP - RELATED"/>
    <property type="match status" value="1"/>
</dbReference>
<keyword evidence="4" id="KW-0053">Apoptosis</keyword>
<evidence type="ECO:0000313" key="12">
    <source>
        <dbReference type="RefSeq" id="XP_023593508.1"/>
    </source>
</evidence>
<feature type="compositionally biased region" description="Acidic residues" evidence="9">
    <location>
        <begin position="1718"/>
        <end position="1729"/>
    </location>
</feature>
<dbReference type="GO" id="GO:0005737">
    <property type="term" value="C:cytoplasm"/>
    <property type="evidence" value="ECO:0007669"/>
    <property type="project" value="UniProtKB-SubCell"/>
</dbReference>
<dbReference type="CTD" id="158471"/>
<dbReference type="FunFam" id="3.40.525.10:FF:000001">
    <property type="entry name" value="BCL2/adenovirus E1B protein-interacting protein 2"/>
    <property type="match status" value="1"/>
</dbReference>
<feature type="compositionally biased region" description="Polar residues" evidence="9">
    <location>
        <begin position="2894"/>
        <end position="2910"/>
    </location>
</feature>
<dbReference type="GO" id="GO:0006915">
    <property type="term" value="P:apoptotic process"/>
    <property type="evidence" value="ECO:0007669"/>
    <property type="project" value="UniProtKB-KW"/>
</dbReference>
<dbReference type="InterPro" id="IPR038222">
    <property type="entry name" value="DHHA2_dom_sf"/>
</dbReference>
<feature type="region of interest" description="Disordered" evidence="9">
    <location>
        <begin position="3041"/>
        <end position="3110"/>
    </location>
</feature>
<feature type="region of interest" description="Disordered" evidence="9">
    <location>
        <begin position="2703"/>
        <end position="2727"/>
    </location>
</feature>
<feature type="compositionally biased region" description="Basic and acidic residues" evidence="9">
    <location>
        <begin position="2713"/>
        <end position="2725"/>
    </location>
</feature>
<feature type="compositionally biased region" description="Basic and acidic residues" evidence="9">
    <location>
        <begin position="2056"/>
        <end position="2070"/>
    </location>
</feature>
<evidence type="ECO:0000256" key="6">
    <source>
        <dbReference type="ARBA" id="ARBA00039860"/>
    </source>
</evidence>
<feature type="compositionally biased region" description="Low complexity" evidence="9">
    <location>
        <begin position="1002"/>
        <end position="1017"/>
    </location>
</feature>
<dbReference type="Proteomes" id="UP000248480">
    <property type="component" value="Unplaced"/>
</dbReference>
<feature type="region of interest" description="Disordered" evidence="9">
    <location>
        <begin position="1340"/>
        <end position="1399"/>
    </location>
</feature>
<dbReference type="InterPro" id="IPR038763">
    <property type="entry name" value="DHH_sf"/>
</dbReference>
<dbReference type="GO" id="GO:0016462">
    <property type="term" value="F:pyrophosphatase activity"/>
    <property type="evidence" value="ECO:0007669"/>
    <property type="project" value="InterPro"/>
</dbReference>
<feature type="compositionally biased region" description="Basic and acidic residues" evidence="9">
    <location>
        <begin position="1492"/>
        <end position="1512"/>
    </location>
</feature>